<dbReference type="InterPro" id="IPR039537">
    <property type="entry name" value="Retrotran_Ty1/copia-like"/>
</dbReference>
<feature type="region of interest" description="Disordered" evidence="5">
    <location>
        <begin position="1570"/>
        <end position="1621"/>
    </location>
</feature>
<dbReference type="Pfam" id="PF22936">
    <property type="entry name" value="Pol_BBD"/>
    <property type="match status" value="1"/>
</dbReference>
<dbReference type="GO" id="GO:0008233">
    <property type="term" value="F:peptidase activity"/>
    <property type="evidence" value="ECO:0007669"/>
    <property type="project" value="UniProtKB-KW"/>
</dbReference>
<dbReference type="InterPro" id="IPR025724">
    <property type="entry name" value="GAG-pre-integrase_dom"/>
</dbReference>
<keyword evidence="2" id="KW-0479">Metal-binding</keyword>
<evidence type="ECO:0000256" key="5">
    <source>
        <dbReference type="SAM" id="MobiDB-lite"/>
    </source>
</evidence>
<feature type="compositionally biased region" description="Pro residues" evidence="5">
    <location>
        <begin position="1769"/>
        <end position="1788"/>
    </location>
</feature>
<reference evidence="7" key="1">
    <citation type="journal article" date="2019" name="Sci. Rep.">
        <title>Draft genome of Tanacetum cinerariifolium, the natural source of mosquito coil.</title>
        <authorList>
            <person name="Yamashiro T."/>
            <person name="Shiraishi A."/>
            <person name="Satake H."/>
            <person name="Nakayama K."/>
        </authorList>
    </citation>
    <scope>NUCLEOTIDE SEQUENCE</scope>
</reference>
<proteinExistence type="predicted"/>
<dbReference type="Pfam" id="PF07727">
    <property type="entry name" value="RVT_2"/>
    <property type="match status" value="1"/>
</dbReference>
<dbReference type="CDD" id="cd09272">
    <property type="entry name" value="RNase_HI_RT_Ty1"/>
    <property type="match status" value="1"/>
</dbReference>
<dbReference type="SUPFAM" id="SSF53098">
    <property type="entry name" value="Ribonuclease H-like"/>
    <property type="match status" value="1"/>
</dbReference>
<dbReference type="Gene3D" id="3.30.420.10">
    <property type="entry name" value="Ribonuclease H-like superfamily/Ribonuclease H"/>
    <property type="match status" value="1"/>
</dbReference>
<feature type="region of interest" description="Disordered" evidence="5">
    <location>
        <begin position="1755"/>
        <end position="1872"/>
    </location>
</feature>
<feature type="compositionally biased region" description="Pro residues" evidence="5">
    <location>
        <begin position="1803"/>
        <end position="1814"/>
    </location>
</feature>
<evidence type="ECO:0000313" key="7">
    <source>
        <dbReference type="EMBL" id="GEU53149.1"/>
    </source>
</evidence>
<comment type="caution">
    <text evidence="7">The sequence shown here is derived from an EMBL/GenBank/DDBJ whole genome shotgun (WGS) entry which is preliminary data.</text>
</comment>
<dbReference type="GO" id="GO:0006508">
    <property type="term" value="P:proteolysis"/>
    <property type="evidence" value="ECO:0007669"/>
    <property type="project" value="UniProtKB-KW"/>
</dbReference>
<evidence type="ECO:0000256" key="1">
    <source>
        <dbReference type="ARBA" id="ARBA00022670"/>
    </source>
</evidence>
<protein>
    <recommendedName>
        <fullName evidence="6">Integrase catalytic domain-containing protein</fullName>
    </recommendedName>
</protein>
<feature type="compositionally biased region" description="Polar residues" evidence="5">
    <location>
        <begin position="1815"/>
        <end position="1834"/>
    </location>
</feature>
<gene>
    <name evidence="7" type="ORF">Tci_025127</name>
</gene>
<evidence type="ECO:0000259" key="6">
    <source>
        <dbReference type="PROSITE" id="PS50994"/>
    </source>
</evidence>
<feature type="region of interest" description="Disordered" evidence="5">
    <location>
        <begin position="1408"/>
        <end position="1441"/>
    </location>
</feature>
<keyword evidence="3" id="KW-0378">Hydrolase</keyword>
<dbReference type="EMBL" id="BKCJ010003128">
    <property type="protein sequence ID" value="GEU53149.1"/>
    <property type="molecule type" value="Genomic_DNA"/>
</dbReference>
<feature type="region of interest" description="Disordered" evidence="5">
    <location>
        <begin position="88"/>
        <end position="107"/>
    </location>
</feature>
<dbReference type="InterPro" id="IPR001584">
    <property type="entry name" value="Integrase_cat-core"/>
</dbReference>
<feature type="compositionally biased region" description="Acidic residues" evidence="5">
    <location>
        <begin position="1572"/>
        <end position="1590"/>
    </location>
</feature>
<feature type="compositionally biased region" description="Basic residues" evidence="5">
    <location>
        <begin position="1418"/>
        <end position="1427"/>
    </location>
</feature>
<organism evidence="7">
    <name type="scientific">Tanacetum cinerariifolium</name>
    <name type="common">Dalmatian daisy</name>
    <name type="synonym">Chrysanthemum cinerariifolium</name>
    <dbReference type="NCBI Taxonomy" id="118510"/>
    <lineage>
        <taxon>Eukaryota</taxon>
        <taxon>Viridiplantae</taxon>
        <taxon>Streptophyta</taxon>
        <taxon>Embryophyta</taxon>
        <taxon>Tracheophyta</taxon>
        <taxon>Spermatophyta</taxon>
        <taxon>Magnoliopsida</taxon>
        <taxon>eudicotyledons</taxon>
        <taxon>Gunneridae</taxon>
        <taxon>Pentapetalae</taxon>
        <taxon>asterids</taxon>
        <taxon>campanulids</taxon>
        <taxon>Asterales</taxon>
        <taxon>Asteraceae</taxon>
        <taxon>Asteroideae</taxon>
        <taxon>Anthemideae</taxon>
        <taxon>Anthemidinae</taxon>
        <taxon>Tanacetum</taxon>
    </lineage>
</organism>
<feature type="compositionally biased region" description="Acidic residues" evidence="5">
    <location>
        <begin position="1860"/>
        <end position="1872"/>
    </location>
</feature>
<accession>A0A6L2KVY7</accession>
<feature type="compositionally biased region" description="Polar residues" evidence="5">
    <location>
        <begin position="1592"/>
        <end position="1601"/>
    </location>
</feature>
<dbReference type="PANTHER" id="PTHR42648:SF18">
    <property type="entry name" value="RETROTRANSPOSON, UNCLASSIFIED-LIKE PROTEIN"/>
    <property type="match status" value="1"/>
</dbReference>
<feature type="coiled-coil region" evidence="4">
    <location>
        <begin position="351"/>
        <end position="378"/>
    </location>
</feature>
<dbReference type="GO" id="GO:0015074">
    <property type="term" value="P:DNA integration"/>
    <property type="evidence" value="ECO:0007669"/>
    <property type="project" value="InterPro"/>
</dbReference>
<keyword evidence="4" id="KW-0175">Coiled coil</keyword>
<dbReference type="InterPro" id="IPR054722">
    <property type="entry name" value="PolX-like_BBD"/>
</dbReference>
<name>A0A6L2KVY7_TANCI</name>
<dbReference type="GO" id="GO:0046872">
    <property type="term" value="F:metal ion binding"/>
    <property type="evidence" value="ECO:0007669"/>
    <property type="project" value="UniProtKB-KW"/>
</dbReference>
<evidence type="ECO:0000256" key="2">
    <source>
        <dbReference type="ARBA" id="ARBA00022723"/>
    </source>
</evidence>
<dbReference type="InterPro" id="IPR012337">
    <property type="entry name" value="RNaseH-like_sf"/>
</dbReference>
<keyword evidence="1" id="KW-0645">Protease</keyword>
<sequence>MLDRTDFASWQQWIRLYCRGKENGVNILKSIDEGPYHMGTVRETLAESTEGTPQTFLPQTNNQLRTSSNARNQATVQDGRVVVQNVQGQQNKGQGMNPRGGSAAGYGGAPNRVGNVNLGQARPAQKNGVALDAEQLLFLTCGQDNTFDDDVDEKPVQDLALNVDNVFQAYDCDAFDSDVDEAPITQTMFMANLSSADPVTDEAGPSYDSDILSEVPGHEHYQDAACAHHEGHDNEVPVVHNDASSVPTDAFMMIYNDMYESHDQSVSNPSRNTVVKNSLTAKLATYKEHVELKQMNAKMNDPECVTRKVKIAPPDNSKENFLATFTPQKQLTLEQIFWSNNLMKLKSEALKERTKAHCLALEAELANLRNANNHANQKQLINHFSKLEVNHLNLQLKYQNLKDGIGNNPPTPDKDTLDFDSVFVIGKIQASVQGKDNTAKSQITKLTTQVTNLQAQNDLFRAENDKIMQHYKELYDSIKITRAKHIEQESVETIHDIVEEAKVVRPLDRSIVSACRYTKHSQKLLEYAIGTYPQGSQQRAKQLAYILLIRKKQVTVAKPSDKSCRVNSYPNASGSQPKSHVKPNRISPVKGVNKLPVEDQPSNSGCSKHMTVDRSRLMNFMKKFIETVRFGNDHLGAIMGYGDYVIGNSVISRVYYVEGLGHNLFSIGSNLYTISIEDMMKSSLICLLSKASKNKSWLWHRRLNHLNFGTINDRSRKDLVRGLPRLKFEKDHLYSACQLGKSKKHTHKPKAENTNLEVLNTLHMDLCGPISKDKTSDVVIKFTTQIQVGLNKIVRYVRTDNGTEFVNYTMTEYYERIGIFYQKTMPKTPQHNSVVESQNRTLIEAARTMRIFSKAPMFLWAEDVAAACYTQNRSLIHISYHKTPYEPVYNKKPDLTFFRVFDALCYPTNDSENLGKLQPTADTGIFVGYAPSRKGPRTKFGSCNTLCTPTNKELEILFQPMFDEYLEPPRAKRLVPPAQVEQAPINSAGTPLSTTIDQDAPTPSISLSSSVLQSHNLHQGVAAEPNDMEDHTIAPIDNNPFVDVFAPELHFEASSSRDISSTESPYISQTLHHLNKWSKDHLLDNVIVWELVPQPDCVMIIALKWIYKVKLDEYGDVLKNKARLVAKGYRQKKGIDFEESFAPVACIEAFCIFIANAASRNMPIYHMDFKTDFLNGELKKEVYVSQPEGFVDPDHPTHVYRLKKALYGLKQAPRAWYDTLLRFFLDNDFSKDADHAGCPDTRRSTSRSAQFYGDKLVSWSSKKQKSTAIFIIEVEYIAMSRCCAQILWMRSKLTDYGFDFNKIPMYCDNHSAIALYIMVDVNALSGQAPAMALPVRTDEEIVPRNRRHKFHPRPDSPLHLPNEKPVLGYLKFSTKGSKREVFRMPIPGSLITSDIQTASYYQEYLETQPAPTSAPAKPQKKKRKKATKTSDKPPKAKKSKYGWVSKKHTLKNVKASKAEEVPTMESQVAAEDTDLQKALEESMKTAYALPRGPLPPAVIREPESGKYQPLREVLGKGKAKVTEEEVAHELLNLQKHKKTSPVDQYIFQKGNSEPTGSFGHDESLYDLLGQSDSEEESEKVVLEADEDAGTQDEGQAGSNPDETSEGQAKPDPGDAGAKVHSTLSHTVHARSDREHMDLDVAVVSPQPSMEQLDEGFTATAYPKRIGELEHIMANLIQVNKDMVERLDKQGARLYTLEKLDIPQQVSIAADMKEILHQRMWETESYKTHEDHTQLFKALEKSMNHDHSDKLAQDLAEARKKKKKSHESPKTPPGSPSHQPPPPPPPTGPSEPSRAPGAFESSQVPPPPPPPPPPSSTNQDSLSKGSTTPSLSKTAASAEYQAWTTTDVRLRPSISLTPADLEMDEDMGPDEQA</sequence>
<dbReference type="GO" id="GO:0003676">
    <property type="term" value="F:nucleic acid binding"/>
    <property type="evidence" value="ECO:0007669"/>
    <property type="project" value="InterPro"/>
</dbReference>
<evidence type="ECO:0000256" key="3">
    <source>
        <dbReference type="ARBA" id="ARBA00022801"/>
    </source>
</evidence>
<feature type="region of interest" description="Disordered" evidence="5">
    <location>
        <begin position="560"/>
        <end position="608"/>
    </location>
</feature>
<feature type="domain" description="Integrase catalytic" evidence="6">
    <location>
        <begin position="720"/>
        <end position="892"/>
    </location>
</feature>
<dbReference type="InterPro" id="IPR036397">
    <property type="entry name" value="RNaseH_sf"/>
</dbReference>
<dbReference type="Pfam" id="PF13976">
    <property type="entry name" value="gag_pre-integrs"/>
    <property type="match status" value="1"/>
</dbReference>
<evidence type="ECO:0000256" key="4">
    <source>
        <dbReference type="SAM" id="Coils"/>
    </source>
</evidence>
<dbReference type="InterPro" id="IPR013103">
    <property type="entry name" value="RVT_2"/>
</dbReference>
<dbReference type="PANTHER" id="PTHR42648">
    <property type="entry name" value="TRANSPOSASE, PUTATIVE-RELATED"/>
    <property type="match status" value="1"/>
</dbReference>
<dbReference type="PROSITE" id="PS50994">
    <property type="entry name" value="INTEGRASE"/>
    <property type="match status" value="1"/>
</dbReference>
<feature type="compositionally biased region" description="Polar residues" evidence="5">
    <location>
        <begin position="565"/>
        <end position="578"/>
    </location>
</feature>